<name>Q72WG1_NITV2</name>
<gene>
    <name evidence="1" type="ordered locus">DVUA0128</name>
</gene>
<keyword evidence="1" id="KW-0614">Plasmid</keyword>
<proteinExistence type="predicted"/>
<dbReference type="EMBL" id="AE017286">
    <property type="protein sequence ID" value="AAS94336.1"/>
    <property type="molecule type" value="Genomic_DNA"/>
</dbReference>
<dbReference type="AlphaFoldDB" id="Q72WG1"/>
<sequence length="48" mass="5254">MLSCPLACSSPPSAMCESPRIDLQMIKFVNEYSQFMSDVEGVEAAIAR</sequence>
<geneLocation type="plasmid" evidence="1 2">
    <name>pDV</name>
</geneLocation>
<reference evidence="1 2" key="1">
    <citation type="journal article" date="2004" name="Nat. Biotechnol.">
        <title>The genome sequence of the anaerobic, sulfate-reducing bacterium Desulfovibrio vulgaris Hildenborough.</title>
        <authorList>
            <person name="Heidelberg J.F."/>
            <person name="Seshadri R."/>
            <person name="Haveman S.A."/>
            <person name="Hemme C.L."/>
            <person name="Paulsen I.T."/>
            <person name="Kolonay J.F."/>
            <person name="Eisen J.A."/>
            <person name="Ward N."/>
            <person name="Methe B."/>
            <person name="Brinkac L.M."/>
            <person name="Daugherty S.C."/>
            <person name="Deboy R.T."/>
            <person name="Dodson R.J."/>
            <person name="Durkin A.S."/>
            <person name="Madupu R."/>
            <person name="Nelson W.C."/>
            <person name="Sullivan S.A."/>
            <person name="Fouts D."/>
            <person name="Haft D.H."/>
            <person name="Selengut J."/>
            <person name="Peterson J.D."/>
            <person name="Davidsen T.M."/>
            <person name="Zafar N."/>
            <person name="Zhou L."/>
            <person name="Radune D."/>
            <person name="Dimitrov G."/>
            <person name="Hance M."/>
            <person name="Tran K."/>
            <person name="Khouri H."/>
            <person name="Gill J."/>
            <person name="Utterback T.R."/>
            <person name="Feldblyum T.V."/>
            <person name="Wall J.D."/>
            <person name="Voordouw G."/>
            <person name="Fraser C.M."/>
        </authorList>
    </citation>
    <scope>NUCLEOTIDE SEQUENCE [LARGE SCALE GENOMIC DNA]</scope>
    <source>
        <strain evidence="2">ATCC 29579 / DSM 644 / NCIMB 8303 / VKM B-1760 / Hildenborough</strain>
        <plasmid evidence="2">pDV</plasmid>
    </source>
</reference>
<dbReference type="HOGENOM" id="CLU_3152126_0_0_7"/>
<accession>Q72WG1</accession>
<keyword evidence="2" id="KW-1185">Reference proteome</keyword>
<organism evidence="1 2">
    <name type="scientific">Nitratidesulfovibrio vulgaris (strain ATCC 29579 / DSM 644 / CCUG 34227 / NCIMB 8303 / VKM B-1760 / Hildenborough)</name>
    <name type="common">Desulfovibrio vulgaris</name>
    <dbReference type="NCBI Taxonomy" id="882"/>
    <lineage>
        <taxon>Bacteria</taxon>
        <taxon>Pseudomonadati</taxon>
        <taxon>Thermodesulfobacteriota</taxon>
        <taxon>Desulfovibrionia</taxon>
        <taxon>Desulfovibrionales</taxon>
        <taxon>Desulfovibrionaceae</taxon>
        <taxon>Nitratidesulfovibrio</taxon>
    </lineage>
</organism>
<evidence type="ECO:0000313" key="1">
    <source>
        <dbReference type="EMBL" id="AAS94336.1"/>
    </source>
</evidence>
<dbReference type="EnsemblBacteria" id="AAS94336">
    <property type="protein sequence ID" value="AAS94336"/>
    <property type="gene ID" value="DVUA0128"/>
</dbReference>
<protein>
    <submittedName>
        <fullName evidence="1">Uncharacterized protein</fullName>
    </submittedName>
</protein>
<evidence type="ECO:0000313" key="2">
    <source>
        <dbReference type="Proteomes" id="UP000002194"/>
    </source>
</evidence>
<dbReference type="KEGG" id="dvu:DVUA0128"/>
<dbReference type="Proteomes" id="UP000002194">
    <property type="component" value="Plasmid pDV"/>
</dbReference>